<name>A0A292YB75_9BACT</name>
<dbReference type="Pfam" id="PF12163">
    <property type="entry name" value="HobA"/>
    <property type="match status" value="1"/>
</dbReference>
<keyword evidence="2" id="KW-1185">Reference proteome</keyword>
<gene>
    <name evidence="1" type="ORF">LNAT_P0642</name>
</gene>
<accession>A0A292YB75</accession>
<dbReference type="AlphaFoldDB" id="A0A292YB75"/>
<dbReference type="EMBL" id="BDME01000001">
    <property type="protein sequence ID" value="GAX87347.1"/>
    <property type="molecule type" value="Genomic_DNA"/>
</dbReference>
<evidence type="ECO:0008006" key="3">
    <source>
        <dbReference type="Google" id="ProtNLM"/>
    </source>
</evidence>
<sequence>MMDLNEFTLKYIREKNLKWMEEKRLEWVPLLSEFLSQVIEGRSVFIITDYKRKWLSQYILNKINNFQDFKPSFVPFFDLISLVPQIENAKTTEHFDLIEDMLNITFNENYIFWYIGVETPMLKFARRKENSFFWIMDMDLHKNFFLKSIDENLDLKLIHLVNLLNETLKGVIFGEVEI</sequence>
<dbReference type="Gene3D" id="3.40.50.11670">
    <property type="entry name" value="DNA replication regulator HobA"/>
    <property type="match status" value="1"/>
</dbReference>
<dbReference type="InterPro" id="IPR038381">
    <property type="entry name" value="HobA_sf"/>
</dbReference>
<proteinExistence type="predicted"/>
<dbReference type="InterPro" id="IPR021011">
    <property type="entry name" value="HobA"/>
</dbReference>
<dbReference type="Proteomes" id="UP000217944">
    <property type="component" value="Unassembled WGS sequence"/>
</dbReference>
<organism evidence="1 2">
    <name type="scientific">Lebetimonas natsushimae</name>
    <dbReference type="NCBI Taxonomy" id="1936991"/>
    <lineage>
        <taxon>Bacteria</taxon>
        <taxon>Pseudomonadati</taxon>
        <taxon>Campylobacterota</taxon>
        <taxon>Epsilonproteobacteria</taxon>
        <taxon>Nautiliales</taxon>
        <taxon>Nautiliaceae</taxon>
        <taxon>Lebetimonas</taxon>
    </lineage>
</organism>
<evidence type="ECO:0000313" key="2">
    <source>
        <dbReference type="Proteomes" id="UP000217944"/>
    </source>
</evidence>
<reference evidence="1 2" key="1">
    <citation type="journal article" date="2017" name="Syst. Appl. Microbiol.">
        <title>Lebetimonas natsushimae sp. nov., a novel strictly anaerobic, moderately thermophilic chemoautotroph isolated from a deep-sea hydrothermal vent polychaete nest in the Mid-Okinawa Trough.</title>
        <authorList>
            <person name="Nagata R."/>
            <person name="Takaki Y."/>
            <person name="Tame A."/>
            <person name="Nunoura T."/>
            <person name="Muto H."/>
            <person name="Mino S."/>
            <person name="Sawayama S."/>
            <person name="Takai K."/>
            <person name="Nakagawa S."/>
        </authorList>
    </citation>
    <scope>NUCLEOTIDE SEQUENCE [LARGE SCALE GENOMIC DNA]</scope>
    <source>
        <strain evidence="1 2">HS1857</strain>
    </source>
</reference>
<evidence type="ECO:0000313" key="1">
    <source>
        <dbReference type="EMBL" id="GAX87347.1"/>
    </source>
</evidence>
<comment type="caution">
    <text evidence="1">The sequence shown here is derived from an EMBL/GenBank/DDBJ whole genome shotgun (WGS) entry which is preliminary data.</text>
</comment>
<protein>
    <recommendedName>
        <fullName evidence="3">DNA replication regulator</fullName>
    </recommendedName>
</protein>